<keyword evidence="9 14" id="KW-0067">ATP-binding</keyword>
<keyword evidence="11 14" id="KW-0648">Protein biosynthesis</keyword>
<dbReference type="SMART" id="SM00863">
    <property type="entry name" value="tRNA_SAD"/>
    <property type="match status" value="1"/>
</dbReference>
<evidence type="ECO:0000256" key="2">
    <source>
        <dbReference type="ARBA" id="ARBA00008226"/>
    </source>
</evidence>
<name>A0A518CYQ6_9BACT</name>
<dbReference type="HAMAP" id="MF_00184">
    <property type="entry name" value="Thr_tRNA_synth"/>
    <property type="match status" value="1"/>
</dbReference>
<evidence type="ECO:0000256" key="14">
    <source>
        <dbReference type="HAMAP-Rule" id="MF_00184"/>
    </source>
</evidence>
<dbReference type="Gene3D" id="3.30.930.10">
    <property type="entry name" value="Bira Bifunctional Protein, Domain 2"/>
    <property type="match status" value="1"/>
</dbReference>
<comment type="cofactor">
    <cofactor evidence="14">
        <name>Zn(2+)</name>
        <dbReference type="ChEBI" id="CHEBI:29105"/>
    </cofactor>
    <text evidence="14">Binds 1 zinc ion per subunit.</text>
</comment>
<dbReference type="Gene3D" id="3.30.54.20">
    <property type="match status" value="1"/>
</dbReference>
<dbReference type="InterPro" id="IPR002314">
    <property type="entry name" value="aa-tRNA-synt_IIb"/>
</dbReference>
<evidence type="ECO:0000256" key="11">
    <source>
        <dbReference type="ARBA" id="ARBA00022917"/>
    </source>
</evidence>
<reference evidence="16 17" key="1">
    <citation type="submission" date="2019-02" db="EMBL/GenBank/DDBJ databases">
        <title>Deep-cultivation of Planctomycetes and their phenomic and genomic characterization uncovers novel biology.</title>
        <authorList>
            <person name="Wiegand S."/>
            <person name="Jogler M."/>
            <person name="Boedeker C."/>
            <person name="Pinto D."/>
            <person name="Vollmers J."/>
            <person name="Rivas-Marin E."/>
            <person name="Kohn T."/>
            <person name="Peeters S.H."/>
            <person name="Heuer A."/>
            <person name="Rast P."/>
            <person name="Oberbeckmann S."/>
            <person name="Bunk B."/>
            <person name="Jeske O."/>
            <person name="Meyerdierks A."/>
            <person name="Storesund J.E."/>
            <person name="Kallscheuer N."/>
            <person name="Luecker S."/>
            <person name="Lage O.M."/>
            <person name="Pohl T."/>
            <person name="Merkel B.J."/>
            <person name="Hornburger P."/>
            <person name="Mueller R.-W."/>
            <person name="Bruemmer F."/>
            <person name="Labrenz M."/>
            <person name="Spormann A.M."/>
            <person name="Op den Camp H."/>
            <person name="Overmann J."/>
            <person name="Amann R."/>
            <person name="Jetten M.S.M."/>
            <person name="Mascher T."/>
            <person name="Medema M.H."/>
            <person name="Devos D.P."/>
            <person name="Kaster A.-K."/>
            <person name="Ovreas L."/>
            <person name="Rohde M."/>
            <person name="Galperin M.Y."/>
            <person name="Jogler C."/>
        </authorList>
    </citation>
    <scope>NUCLEOTIDE SEQUENCE [LARGE SCALE GENOMIC DNA]</scope>
    <source>
        <strain evidence="16 17">Pla163</strain>
    </source>
</reference>
<dbReference type="InterPro" id="IPR006195">
    <property type="entry name" value="aa-tRNA-synth_II"/>
</dbReference>
<comment type="caution">
    <text evidence="14">Lacks conserved residue(s) required for the propagation of feature annotation.</text>
</comment>
<dbReference type="InterPro" id="IPR012947">
    <property type="entry name" value="tRNA_SAD"/>
</dbReference>
<dbReference type="Pfam" id="PF00587">
    <property type="entry name" value="tRNA-synt_2b"/>
    <property type="match status" value="1"/>
</dbReference>
<dbReference type="InterPro" id="IPR002320">
    <property type="entry name" value="Thr-tRNA-ligase_IIa"/>
</dbReference>
<dbReference type="FunFam" id="3.30.54.20:FF:000002">
    <property type="entry name" value="Threonine--tRNA ligase"/>
    <property type="match status" value="1"/>
</dbReference>
<evidence type="ECO:0000256" key="9">
    <source>
        <dbReference type="ARBA" id="ARBA00022840"/>
    </source>
</evidence>
<dbReference type="InterPro" id="IPR033728">
    <property type="entry name" value="ThrRS_core"/>
</dbReference>
<accession>A0A518CYQ6</accession>
<dbReference type="InterPro" id="IPR036621">
    <property type="entry name" value="Anticodon-bd_dom_sf"/>
</dbReference>
<dbReference type="AlphaFoldDB" id="A0A518CYQ6"/>
<dbReference type="PROSITE" id="PS50862">
    <property type="entry name" value="AA_TRNA_LIGASE_II"/>
    <property type="match status" value="1"/>
</dbReference>
<dbReference type="SUPFAM" id="SSF52954">
    <property type="entry name" value="Class II aaRS ABD-related"/>
    <property type="match status" value="1"/>
</dbReference>
<evidence type="ECO:0000256" key="8">
    <source>
        <dbReference type="ARBA" id="ARBA00022833"/>
    </source>
</evidence>
<evidence type="ECO:0000313" key="16">
    <source>
        <dbReference type="EMBL" id="QDU84322.1"/>
    </source>
</evidence>
<comment type="similarity">
    <text evidence="2 14">Belongs to the class-II aminoacyl-tRNA synthetase family.</text>
</comment>
<dbReference type="Pfam" id="PF03129">
    <property type="entry name" value="HGTP_anticodon"/>
    <property type="match status" value="1"/>
</dbReference>
<evidence type="ECO:0000256" key="10">
    <source>
        <dbReference type="ARBA" id="ARBA00022884"/>
    </source>
</evidence>
<evidence type="ECO:0000256" key="13">
    <source>
        <dbReference type="ARBA" id="ARBA00049515"/>
    </source>
</evidence>
<dbReference type="InterPro" id="IPR047246">
    <property type="entry name" value="ThrRS_anticodon"/>
</dbReference>
<dbReference type="OrthoDB" id="9802304at2"/>
<dbReference type="Pfam" id="PF07973">
    <property type="entry name" value="tRNA_SAD"/>
    <property type="match status" value="1"/>
</dbReference>
<evidence type="ECO:0000313" key="17">
    <source>
        <dbReference type="Proteomes" id="UP000319342"/>
    </source>
</evidence>
<dbReference type="GO" id="GO:0006435">
    <property type="term" value="P:threonyl-tRNA aminoacylation"/>
    <property type="evidence" value="ECO:0007669"/>
    <property type="project" value="UniProtKB-UniRule"/>
</dbReference>
<dbReference type="GO" id="GO:0000049">
    <property type="term" value="F:tRNA binding"/>
    <property type="evidence" value="ECO:0007669"/>
    <property type="project" value="UniProtKB-KW"/>
</dbReference>
<dbReference type="RefSeq" id="WP_145185656.1">
    <property type="nucleotide sequence ID" value="NZ_CP036290.1"/>
</dbReference>
<comment type="subunit">
    <text evidence="14">Homodimer.</text>
</comment>
<keyword evidence="4 14" id="KW-0820">tRNA-binding</keyword>
<protein>
    <recommendedName>
        <fullName evidence="14">Threonine--tRNA ligase</fullName>
        <ecNumber evidence="14">6.1.1.3</ecNumber>
    </recommendedName>
    <alternativeName>
        <fullName evidence="14">Threonyl-tRNA synthetase</fullName>
        <shortName evidence="14">ThrRS</shortName>
    </alternativeName>
</protein>
<dbReference type="InterPro" id="IPR004154">
    <property type="entry name" value="Anticodon-bd"/>
</dbReference>
<evidence type="ECO:0000256" key="7">
    <source>
        <dbReference type="ARBA" id="ARBA00022741"/>
    </source>
</evidence>
<keyword evidence="12 14" id="KW-0030">Aminoacyl-tRNA synthetase</keyword>
<keyword evidence="10 14" id="KW-0694">RNA-binding</keyword>
<dbReference type="EC" id="6.1.1.3" evidence="14"/>
<proteinExistence type="inferred from homology"/>
<dbReference type="GO" id="GO:0004829">
    <property type="term" value="F:threonine-tRNA ligase activity"/>
    <property type="evidence" value="ECO:0007669"/>
    <property type="project" value="UniProtKB-UniRule"/>
</dbReference>
<evidence type="ECO:0000256" key="12">
    <source>
        <dbReference type="ARBA" id="ARBA00023146"/>
    </source>
</evidence>
<dbReference type="PRINTS" id="PR01047">
    <property type="entry name" value="TRNASYNTHTHR"/>
</dbReference>
<keyword evidence="6 14" id="KW-0479">Metal-binding</keyword>
<dbReference type="Gene3D" id="3.40.50.800">
    <property type="entry name" value="Anticodon-binding domain"/>
    <property type="match status" value="1"/>
</dbReference>
<dbReference type="GO" id="GO:0046872">
    <property type="term" value="F:metal ion binding"/>
    <property type="evidence" value="ECO:0007669"/>
    <property type="project" value="UniProtKB-KW"/>
</dbReference>
<evidence type="ECO:0000256" key="6">
    <source>
        <dbReference type="ARBA" id="ARBA00022723"/>
    </source>
</evidence>
<evidence type="ECO:0000256" key="1">
    <source>
        <dbReference type="ARBA" id="ARBA00004496"/>
    </source>
</evidence>
<dbReference type="PANTHER" id="PTHR11451:SF44">
    <property type="entry name" value="THREONINE--TRNA LIGASE, CHLOROPLASTIC_MITOCHONDRIAL 2"/>
    <property type="match status" value="1"/>
</dbReference>
<gene>
    <name evidence="14 16" type="primary">thrS</name>
    <name evidence="16" type="ORF">Pla163_14290</name>
</gene>
<comment type="catalytic activity">
    <reaction evidence="13 14">
        <text>tRNA(Thr) + L-threonine + ATP = L-threonyl-tRNA(Thr) + AMP + diphosphate + H(+)</text>
        <dbReference type="Rhea" id="RHEA:24624"/>
        <dbReference type="Rhea" id="RHEA-COMP:9670"/>
        <dbReference type="Rhea" id="RHEA-COMP:9704"/>
        <dbReference type="ChEBI" id="CHEBI:15378"/>
        <dbReference type="ChEBI" id="CHEBI:30616"/>
        <dbReference type="ChEBI" id="CHEBI:33019"/>
        <dbReference type="ChEBI" id="CHEBI:57926"/>
        <dbReference type="ChEBI" id="CHEBI:78442"/>
        <dbReference type="ChEBI" id="CHEBI:78534"/>
        <dbReference type="ChEBI" id="CHEBI:456215"/>
        <dbReference type="EC" id="6.1.1.3"/>
    </reaction>
</comment>
<dbReference type="FunFam" id="3.30.930.10:FF:000019">
    <property type="entry name" value="Threonine--tRNA ligase"/>
    <property type="match status" value="1"/>
</dbReference>
<dbReference type="Proteomes" id="UP000319342">
    <property type="component" value="Chromosome"/>
</dbReference>
<feature type="domain" description="Aminoacyl-transfer RNA synthetases class-II family profile" evidence="15">
    <location>
        <begin position="225"/>
        <end position="487"/>
    </location>
</feature>
<evidence type="ECO:0000256" key="3">
    <source>
        <dbReference type="ARBA" id="ARBA00022490"/>
    </source>
</evidence>
<keyword evidence="8 14" id="KW-0862">Zinc</keyword>
<dbReference type="CDD" id="cd00771">
    <property type="entry name" value="ThrRS_core"/>
    <property type="match status" value="1"/>
</dbReference>
<dbReference type="FunFam" id="3.30.980.10:FF:000005">
    <property type="entry name" value="Threonyl-tRNA synthetase, mitochondrial"/>
    <property type="match status" value="1"/>
</dbReference>
<evidence type="ECO:0000259" key="15">
    <source>
        <dbReference type="PROSITE" id="PS50862"/>
    </source>
</evidence>
<dbReference type="Gene3D" id="3.30.980.10">
    <property type="entry name" value="Threonyl-trna Synthetase, Chain A, domain 2"/>
    <property type="match status" value="1"/>
</dbReference>
<dbReference type="SUPFAM" id="SSF55186">
    <property type="entry name" value="ThrRS/AlaRS common domain"/>
    <property type="match status" value="1"/>
</dbReference>
<feature type="binding site" evidence="14">
    <location>
        <position position="338"/>
    </location>
    <ligand>
        <name>Zn(2+)</name>
        <dbReference type="ChEBI" id="CHEBI:29105"/>
        <note>catalytic</note>
    </ligand>
</feature>
<keyword evidence="3 14" id="KW-0963">Cytoplasm</keyword>
<evidence type="ECO:0000256" key="4">
    <source>
        <dbReference type="ARBA" id="ARBA00022555"/>
    </source>
</evidence>
<dbReference type="PANTHER" id="PTHR11451">
    <property type="entry name" value="THREONINE-TRNA LIGASE"/>
    <property type="match status" value="1"/>
</dbReference>
<feature type="binding site" evidence="14">
    <location>
        <position position="287"/>
    </location>
    <ligand>
        <name>Zn(2+)</name>
        <dbReference type="ChEBI" id="CHEBI:29105"/>
        <note>catalytic</note>
    </ligand>
</feature>
<keyword evidence="5 14" id="KW-0436">Ligase</keyword>
<evidence type="ECO:0000256" key="5">
    <source>
        <dbReference type="ARBA" id="ARBA00022598"/>
    </source>
</evidence>
<dbReference type="NCBIfam" id="TIGR00418">
    <property type="entry name" value="thrS"/>
    <property type="match status" value="1"/>
</dbReference>
<dbReference type="InterPro" id="IPR045864">
    <property type="entry name" value="aa-tRNA-synth_II/BPL/LPL"/>
</dbReference>
<feature type="binding site" evidence="14">
    <location>
        <position position="464"/>
    </location>
    <ligand>
        <name>Zn(2+)</name>
        <dbReference type="ChEBI" id="CHEBI:29105"/>
        <note>catalytic</note>
    </ligand>
</feature>
<keyword evidence="17" id="KW-1185">Reference proteome</keyword>
<keyword evidence="7 14" id="KW-0547">Nucleotide-binding</keyword>
<dbReference type="GO" id="GO:0005737">
    <property type="term" value="C:cytoplasm"/>
    <property type="evidence" value="ECO:0007669"/>
    <property type="project" value="UniProtKB-SubCell"/>
</dbReference>
<dbReference type="GO" id="GO:0005524">
    <property type="term" value="F:ATP binding"/>
    <property type="evidence" value="ECO:0007669"/>
    <property type="project" value="UniProtKB-UniRule"/>
</dbReference>
<comment type="subcellular location">
    <subcellularLocation>
        <location evidence="1 14">Cytoplasm</location>
    </subcellularLocation>
</comment>
<dbReference type="FunFam" id="3.40.50.800:FF:000001">
    <property type="entry name" value="Threonine--tRNA ligase"/>
    <property type="match status" value="1"/>
</dbReference>
<organism evidence="16 17">
    <name type="scientific">Rohdeia mirabilis</name>
    <dbReference type="NCBI Taxonomy" id="2528008"/>
    <lineage>
        <taxon>Bacteria</taxon>
        <taxon>Pseudomonadati</taxon>
        <taxon>Planctomycetota</taxon>
        <taxon>Planctomycetia</taxon>
        <taxon>Planctomycetia incertae sedis</taxon>
        <taxon>Rohdeia</taxon>
    </lineage>
</organism>
<dbReference type="SUPFAM" id="SSF55681">
    <property type="entry name" value="Class II aaRS and biotin synthetases"/>
    <property type="match status" value="1"/>
</dbReference>
<dbReference type="InterPro" id="IPR018163">
    <property type="entry name" value="Thr/Ala-tRNA-synth_IIc_edit"/>
</dbReference>
<sequence length="597" mass="68410" precursor="true">MASDAKAAAKEVQVEPFPLSTLRHSVSHLMASAVAKLYPNVKFGFGPSIEHGFYYDLEIPEHSLEEKDLRRIEKEMRKIAKRSPELVRTSLSRDEARAQLAAQDQTYKVEAVDLIPKDEEITFYTHGDWSDLCEGPHLDRLDRDYHFKLLSVAGAYWRGDEKRPMLQRIYGTAFWTQEALDAHLAWLEEVKLRDHRRIGTDQDLFSVHPEAGAGFVFWHPRLGVVRHEIEKFWWEEHEARGYKPVYSPHVSRETLFAVSGHLENYGEMMYPAMDLEEQPYRVKPMNCPGHSLIYKDRGRSYRELPMRWAELGTVYRYEKSGVVHGMLRVRGFTQDDSHIFCTPDQLAGEIAGVLDLVKLMLTTFGFDYTAYLATRPVEKSIGEDAIWKAATAALGEGAKLAGIPLELDDGGGAFYGPKIDFKVKDAIGREWQNSTVQCDFNLPERFDLEYTDSDGQKKRPIMIHRAVLGSLERFVGGLIEHFAGRFPFWLAPEQIAVIPIREEHADYARSLAAKLEAEHFRVDCMDDPSHMNKRIKQAQERQVPYMLVVGEREEADGTCAVRRRGTRDQAVVPFERVLEVVRDLRSRRSLEVPALDT</sequence>
<dbReference type="CDD" id="cd00860">
    <property type="entry name" value="ThrRS_anticodon"/>
    <property type="match status" value="1"/>
</dbReference>
<dbReference type="EMBL" id="CP036290">
    <property type="protein sequence ID" value="QDU84322.1"/>
    <property type="molecule type" value="Genomic_DNA"/>
</dbReference>